<evidence type="ECO:0000313" key="3">
    <source>
        <dbReference type="Proteomes" id="UP000294980"/>
    </source>
</evidence>
<dbReference type="Pfam" id="PF13333">
    <property type="entry name" value="rve_2"/>
    <property type="match status" value="1"/>
</dbReference>
<dbReference type="EMBL" id="SLWX01000001">
    <property type="protein sequence ID" value="TCO78195.1"/>
    <property type="molecule type" value="Genomic_DNA"/>
</dbReference>
<protein>
    <submittedName>
        <fullName evidence="2">Integrase-like protein</fullName>
    </submittedName>
</protein>
<name>A0A4R2LFZ4_9GAMM</name>
<dbReference type="InterPro" id="IPR001584">
    <property type="entry name" value="Integrase_cat-core"/>
</dbReference>
<organism evidence="2 3">
    <name type="scientific">Chromatocurvus halotolerans</name>
    <dbReference type="NCBI Taxonomy" id="1132028"/>
    <lineage>
        <taxon>Bacteria</taxon>
        <taxon>Pseudomonadati</taxon>
        <taxon>Pseudomonadota</taxon>
        <taxon>Gammaproteobacteria</taxon>
        <taxon>Cellvibrionales</taxon>
        <taxon>Halieaceae</taxon>
        <taxon>Chromatocurvus</taxon>
    </lineage>
</organism>
<feature type="domain" description="Integrase catalytic" evidence="1">
    <location>
        <begin position="2"/>
        <end position="56"/>
    </location>
</feature>
<keyword evidence="3" id="KW-1185">Reference proteome</keyword>
<dbReference type="GO" id="GO:0015074">
    <property type="term" value="P:DNA integration"/>
    <property type="evidence" value="ECO:0007669"/>
    <property type="project" value="InterPro"/>
</dbReference>
<comment type="caution">
    <text evidence="2">The sequence shown here is derived from an EMBL/GenBank/DDBJ whole genome shotgun (WGS) entry which is preliminary data.</text>
</comment>
<dbReference type="InterPro" id="IPR012337">
    <property type="entry name" value="RNaseH-like_sf"/>
</dbReference>
<reference evidence="2 3" key="1">
    <citation type="submission" date="2019-03" db="EMBL/GenBank/DDBJ databases">
        <title>Genomic Encyclopedia of Type Strains, Phase IV (KMG-IV): sequencing the most valuable type-strain genomes for metagenomic binning, comparative biology and taxonomic classification.</title>
        <authorList>
            <person name="Goeker M."/>
        </authorList>
    </citation>
    <scope>NUCLEOTIDE SEQUENCE [LARGE SCALE GENOMIC DNA]</scope>
    <source>
        <strain evidence="2 3">DSM 23344</strain>
    </source>
</reference>
<proteinExistence type="predicted"/>
<accession>A0A4R2LFZ4</accession>
<gene>
    <name evidence="2" type="ORF">EV688_1017</name>
</gene>
<dbReference type="SUPFAM" id="SSF53098">
    <property type="entry name" value="Ribonuclease H-like"/>
    <property type="match status" value="1"/>
</dbReference>
<evidence type="ECO:0000313" key="2">
    <source>
        <dbReference type="EMBL" id="TCO78195.1"/>
    </source>
</evidence>
<dbReference type="Proteomes" id="UP000294980">
    <property type="component" value="Unassembled WGS sequence"/>
</dbReference>
<dbReference type="AlphaFoldDB" id="A0A4R2LFZ4"/>
<evidence type="ECO:0000259" key="1">
    <source>
        <dbReference type="Pfam" id="PF13333"/>
    </source>
</evidence>
<dbReference type="InterPro" id="IPR050900">
    <property type="entry name" value="Transposase_IS3/IS150/IS904"/>
</dbReference>
<dbReference type="PANTHER" id="PTHR46889">
    <property type="entry name" value="TRANSPOSASE INSF FOR INSERTION SEQUENCE IS3B-RELATED"/>
    <property type="match status" value="1"/>
</dbReference>
<dbReference type="PANTHER" id="PTHR46889:SF4">
    <property type="entry name" value="TRANSPOSASE INSO FOR INSERTION SEQUENCE ELEMENT IS911B-RELATED"/>
    <property type="match status" value="1"/>
</dbReference>
<sequence>MESAWGVLKLELVHHDRFKTREEALAAIQEYIEIFCNRTRKQARLGYLSPVQFIKQYRHMQAAN</sequence>